<dbReference type="AlphaFoldDB" id="B8BTS1"/>
<evidence type="ECO:0000256" key="4">
    <source>
        <dbReference type="ARBA" id="ARBA00035274"/>
    </source>
</evidence>
<dbReference type="PROSITE" id="PS00784">
    <property type="entry name" value="RIBOSOMAL_L34"/>
    <property type="match status" value="1"/>
</dbReference>
<dbReference type="PANTHER" id="PTHR14503:SF4">
    <property type="entry name" value="LARGE RIBOSOMAL SUBUNIT PROTEIN BL34M"/>
    <property type="match status" value="1"/>
</dbReference>
<dbReference type="GO" id="GO:0006412">
    <property type="term" value="P:translation"/>
    <property type="evidence" value="ECO:0007669"/>
    <property type="project" value="InterPro"/>
</dbReference>
<protein>
    <recommendedName>
        <fullName evidence="4">Large ribosomal subunit protein bL34m</fullName>
    </recommendedName>
</protein>
<dbReference type="KEGG" id="tps:THAPSDRAFT_268202"/>
<evidence type="ECO:0000313" key="6">
    <source>
        <dbReference type="Proteomes" id="UP000001449"/>
    </source>
</evidence>
<dbReference type="PANTHER" id="PTHR14503">
    <property type="entry name" value="MITOCHONDRIAL RIBOSOMAL PROTEIN 34 FAMILY MEMBER"/>
    <property type="match status" value="1"/>
</dbReference>
<proteinExistence type="inferred from homology"/>
<dbReference type="FunFam" id="1.10.287.3980:FF:000001">
    <property type="entry name" value="Mitochondrial ribosomal protein L34"/>
    <property type="match status" value="1"/>
</dbReference>
<dbReference type="InParanoid" id="B8BTS1"/>
<dbReference type="EMBL" id="CM000639">
    <property type="protein sequence ID" value="EED95146.1"/>
    <property type="molecule type" value="Genomic_DNA"/>
</dbReference>
<evidence type="ECO:0000313" key="5">
    <source>
        <dbReference type="EMBL" id="EED95146.1"/>
    </source>
</evidence>
<dbReference type="Gene3D" id="1.10.287.3980">
    <property type="match status" value="1"/>
</dbReference>
<dbReference type="Pfam" id="PF00468">
    <property type="entry name" value="Ribosomal_L34"/>
    <property type="match status" value="1"/>
</dbReference>
<evidence type="ECO:0000256" key="2">
    <source>
        <dbReference type="ARBA" id="ARBA00022980"/>
    </source>
</evidence>
<dbReference type="OMA" id="NKHGFRQ"/>
<dbReference type="GO" id="GO:0005762">
    <property type="term" value="C:mitochondrial large ribosomal subunit"/>
    <property type="evidence" value="ECO:0000318"/>
    <property type="project" value="GO_Central"/>
</dbReference>
<dbReference type="HOGENOM" id="CLU_129938_2_1_1"/>
<dbReference type="eggNOG" id="ENOG502QZDH">
    <property type="taxonomic scope" value="Eukaryota"/>
</dbReference>
<dbReference type="InterPro" id="IPR000271">
    <property type="entry name" value="Ribosomal_bL34"/>
</dbReference>
<sequence length="61" mass="7268">MMDNLQSLLNDMSTWLIKRTFQPSIVRKRRKHGFLRRQESVGGRRVLKRRRAKGRMRLGGS</sequence>
<keyword evidence="2 5" id="KW-0689">Ribosomal protein</keyword>
<keyword evidence="3" id="KW-0687">Ribonucleoprotein</keyword>
<evidence type="ECO:0000256" key="3">
    <source>
        <dbReference type="ARBA" id="ARBA00023274"/>
    </source>
</evidence>
<gene>
    <name evidence="5" type="primary">RM34</name>
    <name evidence="5" type="ORF">THAPSDRAFT_268202</name>
</gene>
<evidence type="ECO:0000256" key="1">
    <source>
        <dbReference type="ARBA" id="ARBA00010111"/>
    </source>
</evidence>
<reference evidence="5 6" key="2">
    <citation type="journal article" date="2008" name="Nature">
        <title>The Phaeodactylum genome reveals the evolutionary history of diatom genomes.</title>
        <authorList>
            <person name="Bowler C."/>
            <person name="Allen A.E."/>
            <person name="Badger J.H."/>
            <person name="Grimwood J."/>
            <person name="Jabbari K."/>
            <person name="Kuo A."/>
            <person name="Maheswari U."/>
            <person name="Martens C."/>
            <person name="Maumus F."/>
            <person name="Otillar R.P."/>
            <person name="Rayko E."/>
            <person name="Salamov A."/>
            <person name="Vandepoele K."/>
            <person name="Beszteri B."/>
            <person name="Gruber A."/>
            <person name="Heijde M."/>
            <person name="Katinka M."/>
            <person name="Mock T."/>
            <person name="Valentin K."/>
            <person name="Verret F."/>
            <person name="Berges J.A."/>
            <person name="Brownlee C."/>
            <person name="Cadoret J.P."/>
            <person name="Chiovitti A."/>
            <person name="Choi C.J."/>
            <person name="Coesel S."/>
            <person name="De Martino A."/>
            <person name="Detter J.C."/>
            <person name="Durkin C."/>
            <person name="Falciatore A."/>
            <person name="Fournet J."/>
            <person name="Haruta M."/>
            <person name="Huysman M.J."/>
            <person name="Jenkins B.D."/>
            <person name="Jiroutova K."/>
            <person name="Jorgensen R.E."/>
            <person name="Joubert Y."/>
            <person name="Kaplan A."/>
            <person name="Kroger N."/>
            <person name="Kroth P.G."/>
            <person name="La Roche J."/>
            <person name="Lindquist E."/>
            <person name="Lommer M."/>
            <person name="Martin-Jezequel V."/>
            <person name="Lopez P.J."/>
            <person name="Lucas S."/>
            <person name="Mangogna M."/>
            <person name="McGinnis K."/>
            <person name="Medlin L.K."/>
            <person name="Montsant A."/>
            <person name="Oudot-Le Secq M.P."/>
            <person name="Napoli C."/>
            <person name="Obornik M."/>
            <person name="Parker M.S."/>
            <person name="Petit J.L."/>
            <person name="Porcel B.M."/>
            <person name="Poulsen N."/>
            <person name="Robison M."/>
            <person name="Rychlewski L."/>
            <person name="Rynearson T.A."/>
            <person name="Schmutz J."/>
            <person name="Shapiro H."/>
            <person name="Siaut M."/>
            <person name="Stanley M."/>
            <person name="Sussman M.R."/>
            <person name="Taylor A.R."/>
            <person name="Vardi A."/>
            <person name="von Dassow P."/>
            <person name="Vyverman W."/>
            <person name="Willis A."/>
            <person name="Wyrwicz L.S."/>
            <person name="Rokhsar D.S."/>
            <person name="Weissenbach J."/>
            <person name="Armbrust E.V."/>
            <person name="Green B.R."/>
            <person name="Van de Peer Y."/>
            <person name="Grigoriev I.V."/>
        </authorList>
    </citation>
    <scope>NUCLEOTIDE SEQUENCE [LARGE SCALE GENOMIC DNA]</scope>
    <source>
        <strain evidence="5 6">CCMP1335</strain>
    </source>
</reference>
<dbReference type="HAMAP" id="MF_00391">
    <property type="entry name" value="Ribosomal_bL34"/>
    <property type="match status" value="1"/>
</dbReference>
<dbReference type="GeneID" id="7442257"/>
<name>B8BTS1_THAPS</name>
<reference evidence="5 6" key="1">
    <citation type="journal article" date="2004" name="Science">
        <title>The genome of the diatom Thalassiosira pseudonana: ecology, evolution, and metabolism.</title>
        <authorList>
            <person name="Armbrust E.V."/>
            <person name="Berges J.A."/>
            <person name="Bowler C."/>
            <person name="Green B.R."/>
            <person name="Martinez D."/>
            <person name="Putnam N.H."/>
            <person name="Zhou S."/>
            <person name="Allen A.E."/>
            <person name="Apt K.E."/>
            <person name="Bechner M."/>
            <person name="Brzezinski M.A."/>
            <person name="Chaal B.K."/>
            <person name="Chiovitti A."/>
            <person name="Davis A.K."/>
            <person name="Demarest M.S."/>
            <person name="Detter J.C."/>
            <person name="Glavina T."/>
            <person name="Goodstein D."/>
            <person name="Hadi M.Z."/>
            <person name="Hellsten U."/>
            <person name="Hildebrand M."/>
            <person name="Jenkins B.D."/>
            <person name="Jurka J."/>
            <person name="Kapitonov V.V."/>
            <person name="Kroger N."/>
            <person name="Lau W.W."/>
            <person name="Lane T.W."/>
            <person name="Larimer F.W."/>
            <person name="Lippmeier J.C."/>
            <person name="Lucas S."/>
            <person name="Medina M."/>
            <person name="Montsant A."/>
            <person name="Obornik M."/>
            <person name="Parker M.S."/>
            <person name="Palenik B."/>
            <person name="Pazour G.J."/>
            <person name="Richardson P.M."/>
            <person name="Rynearson T.A."/>
            <person name="Saito M.A."/>
            <person name="Schwartz D.C."/>
            <person name="Thamatrakoln K."/>
            <person name="Valentin K."/>
            <person name="Vardi A."/>
            <person name="Wilkerson F.P."/>
            <person name="Rokhsar D.S."/>
        </authorList>
    </citation>
    <scope>NUCLEOTIDE SEQUENCE [LARGE SCALE GENOMIC DNA]</scope>
    <source>
        <strain evidence="5 6">CCMP1335</strain>
    </source>
</reference>
<keyword evidence="6" id="KW-1185">Reference proteome</keyword>
<dbReference type="InterPro" id="IPR020939">
    <property type="entry name" value="Ribosomal_bL34_CS"/>
</dbReference>
<dbReference type="Proteomes" id="UP000001449">
    <property type="component" value="Chromosome 2"/>
</dbReference>
<dbReference type="RefSeq" id="XP_002287703.1">
    <property type="nucleotide sequence ID" value="XM_002287667.1"/>
</dbReference>
<dbReference type="PaxDb" id="35128-Thaps268202"/>
<dbReference type="GO" id="GO:0003735">
    <property type="term" value="F:structural constituent of ribosome"/>
    <property type="evidence" value="ECO:0007669"/>
    <property type="project" value="InterPro"/>
</dbReference>
<accession>B8BTS1</accession>
<dbReference type="NCBIfam" id="TIGR01030">
    <property type="entry name" value="rpmH_bact"/>
    <property type="match status" value="1"/>
</dbReference>
<comment type="similarity">
    <text evidence="1">Belongs to the bacterial ribosomal protein bL34 family.</text>
</comment>
<organism evidence="5 6">
    <name type="scientific">Thalassiosira pseudonana</name>
    <name type="common">Marine diatom</name>
    <name type="synonym">Cyclotella nana</name>
    <dbReference type="NCBI Taxonomy" id="35128"/>
    <lineage>
        <taxon>Eukaryota</taxon>
        <taxon>Sar</taxon>
        <taxon>Stramenopiles</taxon>
        <taxon>Ochrophyta</taxon>
        <taxon>Bacillariophyta</taxon>
        <taxon>Coscinodiscophyceae</taxon>
        <taxon>Thalassiosirophycidae</taxon>
        <taxon>Thalassiosirales</taxon>
        <taxon>Thalassiosiraceae</taxon>
        <taxon>Thalassiosira</taxon>
    </lineage>
</organism>